<evidence type="ECO:0000313" key="2">
    <source>
        <dbReference type="Proteomes" id="UP000501346"/>
    </source>
</evidence>
<dbReference type="GO" id="GO:0000387">
    <property type="term" value="P:spliceosomal snRNP assembly"/>
    <property type="evidence" value="ECO:0007669"/>
    <property type="project" value="InterPro"/>
</dbReference>
<dbReference type="InterPro" id="IPR035426">
    <property type="entry name" value="Gemin2/Brr1"/>
</dbReference>
<sequence>MKKGESQAPDAIFGQSRAFALSDSSVNPDVIRYLNDVREQALRTNAISISSQVNLQKRTRHKSSMYDDEDEEVTNKRIVSPPLIRLQKNADMLVKWFNSAKYVVLNNAYEFTGYDDETLNHLLFCLMNYLKDVPCKNSKVEKIINVLNEHTFPENEENTEQKLEFDEEWAKSILVRLGKANINNYEDIKRIIAEGDTHTLSGYNQWFKYIIGNDPRHTMFCEKITSKELWVLMKFMSNTWIKEIYKKGTNHRRFQDWLFYLLIHTPERLTAECTSTLRDLGKKCRELILKKPVQAHNDDKITLPMEMKELDVTVPPALENMAIIELAICIIAVNYGQKDLLT</sequence>
<gene>
    <name evidence="1" type="primary">BRR1_2</name>
    <name evidence="1" type="ORF">GRS66_011194</name>
</gene>
<dbReference type="EMBL" id="CP049013">
    <property type="protein sequence ID" value="QID88477.1"/>
    <property type="molecule type" value="Genomic_DNA"/>
</dbReference>
<dbReference type="Gene3D" id="1.20.58.1070">
    <property type="match status" value="1"/>
</dbReference>
<dbReference type="GO" id="GO:0030532">
    <property type="term" value="C:small nuclear ribonucleoprotein complex"/>
    <property type="evidence" value="ECO:0007669"/>
    <property type="project" value="InterPro"/>
</dbReference>
<dbReference type="OrthoDB" id="428895at2759"/>
<accession>A0A6C1EIU5</accession>
<dbReference type="PRINTS" id="PR02039">
    <property type="entry name" value="SPLICEFRBRR1"/>
</dbReference>
<reference evidence="1 2" key="1">
    <citation type="journal article" date="2019" name="BMC Genomics">
        <title>Chromosome level assembly and comparative genome analysis confirm lager-brewing yeasts originated from a single hybridization.</title>
        <authorList>
            <person name="Salazar A.N."/>
            <person name="Gorter de Vries A.R."/>
            <person name="van den Broek M."/>
            <person name="Brouwers N."/>
            <person name="de la Torre Cortes P."/>
            <person name="Kuijpers N.G.A."/>
            <person name="Daran J.G."/>
            <person name="Abeel T."/>
        </authorList>
    </citation>
    <scope>NUCLEOTIDE SEQUENCE [LARGE SCALE GENOMIC DNA]</scope>
    <source>
        <strain evidence="1 2">CBS 1483</strain>
    </source>
</reference>
<dbReference type="InterPro" id="IPR023251">
    <property type="entry name" value="Brr1"/>
</dbReference>
<dbReference type="Proteomes" id="UP000501346">
    <property type="component" value="Chromosome SeXVI"/>
</dbReference>
<proteinExistence type="predicted"/>
<organism evidence="1 2">
    <name type="scientific">Saccharomyces pastorianus</name>
    <name type="common">Lager yeast</name>
    <name type="synonym">Saccharomyces cerevisiae x Saccharomyces eubayanus</name>
    <dbReference type="NCBI Taxonomy" id="27292"/>
    <lineage>
        <taxon>Eukaryota</taxon>
        <taxon>Fungi</taxon>
        <taxon>Dikarya</taxon>
        <taxon>Ascomycota</taxon>
        <taxon>Saccharomycotina</taxon>
        <taxon>Saccharomycetes</taxon>
        <taxon>Saccharomycetales</taxon>
        <taxon>Saccharomycetaceae</taxon>
        <taxon>Saccharomyces</taxon>
    </lineage>
</organism>
<dbReference type="Pfam" id="PF04938">
    <property type="entry name" value="SIP1"/>
    <property type="match status" value="1"/>
</dbReference>
<name>A0A6C1EIU5_SACPS</name>
<protein>
    <submittedName>
        <fullName evidence="1">Spliceosomal snRNP component</fullName>
    </submittedName>
</protein>
<keyword evidence="2" id="KW-1185">Reference proteome</keyword>
<dbReference type="AlphaFoldDB" id="A0A6C1EIU5"/>
<evidence type="ECO:0000313" key="1">
    <source>
        <dbReference type="EMBL" id="QID88477.1"/>
    </source>
</evidence>